<proteinExistence type="predicted"/>
<evidence type="ECO:0000313" key="4">
    <source>
        <dbReference type="RefSeq" id="XP_013855948.1"/>
    </source>
</evidence>
<evidence type="ECO:0000313" key="3">
    <source>
        <dbReference type="Proteomes" id="UP000192220"/>
    </source>
</evidence>
<gene>
    <name evidence="4" type="primary">LOC106511752</name>
</gene>
<feature type="region of interest" description="Disordered" evidence="1">
    <location>
        <begin position="186"/>
        <end position="213"/>
    </location>
</feature>
<evidence type="ECO:0000256" key="1">
    <source>
        <dbReference type="SAM" id="MobiDB-lite"/>
    </source>
</evidence>
<keyword evidence="3" id="KW-1185">Reference proteome</keyword>
<sequence>MPALAVANQMGLSEIPPELKDLNIMERHLISKCIPFAKIIPLPKGRQNLIRGNVVCVPSEIEQTVDALPRLRSESQVMRIKLKRKLCYKGHQLFQTVTWSKLIHALHKLKQIHPQYQNVTIRDEPLLCDPTLNDDDDDDENDNISMDDDDYDEADLMQVDSCEREALCESGREQDVDMVSCDGEEAERLQNEHPEQNDEENDEGQESSLPNGGYALESCLQPLDIGEEMLAFNDNVYCVAPAEGNNPVSFFRTPKLEAMAFPVQFPTGQNTLDEQRRIKVTPSTYFKSRLFNVDDRFARDTNYLFFAQFVTEIHLAKSSMTVQLRKGKTQTKDGR</sequence>
<dbReference type="Proteomes" id="UP000192220">
    <property type="component" value="Unplaced"/>
</dbReference>
<feature type="region of interest" description="Disordered" evidence="1">
    <location>
        <begin position="127"/>
        <end position="151"/>
    </location>
</feature>
<accession>A0A2I4AKD5</accession>
<feature type="domain" description="DUF6570" evidence="2">
    <location>
        <begin position="1"/>
        <end position="125"/>
    </location>
</feature>
<protein>
    <submittedName>
        <fullName evidence="4">Uncharacterized protein LOC106511752</fullName>
    </submittedName>
</protein>
<reference evidence="4" key="1">
    <citation type="submission" date="2025-08" db="UniProtKB">
        <authorList>
            <consortium name="RefSeq"/>
        </authorList>
    </citation>
    <scope>IDENTIFICATION</scope>
</reference>
<dbReference type="InterPro" id="IPR046700">
    <property type="entry name" value="DUF6570"/>
</dbReference>
<dbReference type="InParanoid" id="A0A2I4AKD5"/>
<feature type="non-terminal residue" evidence="4">
    <location>
        <position position="335"/>
    </location>
</feature>
<name>A0A2I4AKD5_AUSLI</name>
<dbReference type="AlphaFoldDB" id="A0A2I4AKD5"/>
<dbReference type="OrthoDB" id="8123539at2759"/>
<feature type="compositionally biased region" description="Acidic residues" evidence="1">
    <location>
        <begin position="132"/>
        <end position="151"/>
    </location>
</feature>
<dbReference type="GeneID" id="106511752"/>
<dbReference type="KEGG" id="alim:106511752"/>
<feature type="compositionally biased region" description="Basic and acidic residues" evidence="1">
    <location>
        <begin position="186"/>
        <end position="196"/>
    </location>
</feature>
<organism evidence="3 4">
    <name type="scientific">Austrofundulus limnaeus</name>
    <name type="common">Annual killifish</name>
    <dbReference type="NCBI Taxonomy" id="52670"/>
    <lineage>
        <taxon>Eukaryota</taxon>
        <taxon>Metazoa</taxon>
        <taxon>Chordata</taxon>
        <taxon>Craniata</taxon>
        <taxon>Vertebrata</taxon>
        <taxon>Euteleostomi</taxon>
        <taxon>Actinopterygii</taxon>
        <taxon>Neopterygii</taxon>
        <taxon>Teleostei</taxon>
        <taxon>Neoteleostei</taxon>
        <taxon>Acanthomorphata</taxon>
        <taxon>Ovalentaria</taxon>
        <taxon>Atherinomorphae</taxon>
        <taxon>Cyprinodontiformes</taxon>
        <taxon>Rivulidae</taxon>
        <taxon>Austrofundulus</taxon>
    </lineage>
</organism>
<dbReference type="STRING" id="52670.A0A2I4AKD5"/>
<dbReference type="RefSeq" id="XP_013855948.1">
    <property type="nucleotide sequence ID" value="XM_014000494.1"/>
</dbReference>
<evidence type="ECO:0000259" key="2">
    <source>
        <dbReference type="Pfam" id="PF20209"/>
    </source>
</evidence>
<dbReference type="Pfam" id="PF20209">
    <property type="entry name" value="DUF6570"/>
    <property type="match status" value="1"/>
</dbReference>